<dbReference type="AlphaFoldDB" id="A0A173VH69"/>
<dbReference type="Pfam" id="PF12672">
    <property type="entry name" value="DUF3793"/>
    <property type="match status" value="1"/>
</dbReference>
<evidence type="ECO:0000313" key="3">
    <source>
        <dbReference type="Proteomes" id="UP000095649"/>
    </source>
</evidence>
<proteinExistence type="predicted"/>
<reference evidence="2 4" key="2">
    <citation type="journal article" date="2019" name="Nat. Med.">
        <title>A library of human gut bacterial isolates paired with longitudinal multiomics data enables mechanistic microbiome research.</title>
        <authorList>
            <person name="Poyet M."/>
            <person name="Groussin M."/>
            <person name="Gibbons S.M."/>
            <person name="Avila-Pacheco J."/>
            <person name="Jiang X."/>
            <person name="Kearney S.M."/>
            <person name="Perrotta A.R."/>
            <person name="Berdy B."/>
            <person name="Zhao S."/>
            <person name="Lieberman T.D."/>
            <person name="Swanson P.K."/>
            <person name="Smith M."/>
            <person name="Roesemann S."/>
            <person name="Alexander J.E."/>
            <person name="Rich S.A."/>
            <person name="Livny J."/>
            <person name="Vlamakis H."/>
            <person name="Clish C."/>
            <person name="Bullock K."/>
            <person name="Deik A."/>
            <person name="Scott J."/>
            <person name="Pierce K.A."/>
            <person name="Xavier R.J."/>
            <person name="Alm E.J."/>
        </authorList>
    </citation>
    <scope>NUCLEOTIDE SEQUENCE [LARGE SCALE GENOMIC DNA]</scope>
    <source>
        <strain evidence="2 4">BIOML-B9</strain>
    </source>
</reference>
<sequence length="195" mass="21614">MERDFETVMIEQCAPVLAGLKPAGLFRYETRDRADLARRVAGWNAQLNPKGLQVRVLRGCIATRQYLVYVYRAAKLQTVLADAAVRGFLAREGYRLPEDAADCNALLDQLSLRLCCAAEAADFPHEIGVFLGYPLEDVVGFIRHRGKCFTCCGCWKSYGDPAAAQQHFDQLAKCTAVYLRLFHSGTPILKLAVAA</sequence>
<evidence type="ECO:0000313" key="1">
    <source>
        <dbReference type="EMBL" id="CUN26404.1"/>
    </source>
</evidence>
<reference evidence="1 3" key="1">
    <citation type="submission" date="2015-09" db="EMBL/GenBank/DDBJ databases">
        <authorList>
            <consortium name="Pathogen Informatics"/>
        </authorList>
    </citation>
    <scope>NUCLEOTIDE SEQUENCE [LARGE SCALE GENOMIC DNA]</scope>
    <source>
        <strain evidence="1 3">2789STDY5834970</strain>
    </source>
</reference>
<organism evidence="1 3">
    <name type="scientific">Faecalibacterium prausnitzii</name>
    <dbReference type="NCBI Taxonomy" id="853"/>
    <lineage>
        <taxon>Bacteria</taxon>
        <taxon>Bacillati</taxon>
        <taxon>Bacillota</taxon>
        <taxon>Clostridia</taxon>
        <taxon>Eubacteriales</taxon>
        <taxon>Oscillospiraceae</taxon>
        <taxon>Faecalibacterium</taxon>
    </lineage>
</organism>
<name>A0A173VH69_9FIRM</name>
<dbReference type="Proteomes" id="UP000095649">
    <property type="component" value="Unassembled WGS sequence"/>
</dbReference>
<dbReference type="EMBL" id="CYXN01000070">
    <property type="protein sequence ID" value="CUN26404.1"/>
    <property type="molecule type" value="Genomic_DNA"/>
</dbReference>
<accession>A0A173VH69</accession>
<evidence type="ECO:0000313" key="2">
    <source>
        <dbReference type="EMBL" id="MSC80288.1"/>
    </source>
</evidence>
<dbReference type="Proteomes" id="UP000477010">
    <property type="component" value="Unassembled WGS sequence"/>
</dbReference>
<dbReference type="InterPro" id="IPR024523">
    <property type="entry name" value="DUF3793"/>
</dbReference>
<evidence type="ECO:0000313" key="4">
    <source>
        <dbReference type="Proteomes" id="UP000477010"/>
    </source>
</evidence>
<dbReference type="RefSeq" id="WP_055187128.1">
    <property type="nucleotide sequence ID" value="NZ_CP181368.1"/>
</dbReference>
<dbReference type="EMBL" id="WKQE01000005">
    <property type="protein sequence ID" value="MSC80288.1"/>
    <property type="molecule type" value="Genomic_DNA"/>
</dbReference>
<dbReference type="OrthoDB" id="5393676at2"/>
<gene>
    <name evidence="1" type="ORF">ERS852582_02879</name>
    <name evidence="2" type="ORF">GKD85_05550</name>
</gene>
<protein>
    <submittedName>
        <fullName evidence="2">DUF3793 family protein</fullName>
    </submittedName>
    <submittedName>
        <fullName evidence="1">Protein of uncharacterized function (DUF3793)</fullName>
    </submittedName>
</protein>